<organism evidence="1 2">
    <name type="scientific">Penicillium brevicompactum</name>
    <dbReference type="NCBI Taxonomy" id="5074"/>
    <lineage>
        <taxon>Eukaryota</taxon>
        <taxon>Fungi</taxon>
        <taxon>Dikarya</taxon>
        <taxon>Ascomycota</taxon>
        <taxon>Pezizomycotina</taxon>
        <taxon>Eurotiomycetes</taxon>
        <taxon>Eurotiomycetidae</taxon>
        <taxon>Eurotiales</taxon>
        <taxon>Aspergillaceae</taxon>
        <taxon>Penicillium</taxon>
    </lineage>
</organism>
<dbReference type="EMBL" id="JAPZBQ010000001">
    <property type="protein sequence ID" value="KAJ5352115.1"/>
    <property type="molecule type" value="Genomic_DNA"/>
</dbReference>
<dbReference type="AlphaFoldDB" id="A0A9W9R1X1"/>
<name>A0A9W9R1X1_PENBR</name>
<sequence length="76" mass="8704">MQVSFIKCDPKGRTRDPIRKIGPNEMVKRFNTLDAAKEQLKLILDLFDYPRRPLGTFNIGAQTPNLQGFIDSAQIR</sequence>
<gene>
    <name evidence="1" type="ORF">N7452_001089</name>
</gene>
<dbReference type="Proteomes" id="UP001147695">
    <property type="component" value="Unassembled WGS sequence"/>
</dbReference>
<reference evidence="1" key="2">
    <citation type="journal article" date="2023" name="IMA Fungus">
        <title>Comparative genomic study of the Penicillium genus elucidates a diverse pangenome and 15 lateral gene transfer events.</title>
        <authorList>
            <person name="Petersen C."/>
            <person name="Sorensen T."/>
            <person name="Nielsen M.R."/>
            <person name="Sondergaard T.E."/>
            <person name="Sorensen J.L."/>
            <person name="Fitzpatrick D.A."/>
            <person name="Frisvad J.C."/>
            <person name="Nielsen K.L."/>
        </authorList>
    </citation>
    <scope>NUCLEOTIDE SEQUENCE</scope>
    <source>
        <strain evidence="1">IBT 35673</strain>
    </source>
</reference>
<comment type="caution">
    <text evidence="1">The sequence shown here is derived from an EMBL/GenBank/DDBJ whole genome shotgun (WGS) entry which is preliminary data.</text>
</comment>
<reference evidence="1" key="1">
    <citation type="submission" date="2022-12" db="EMBL/GenBank/DDBJ databases">
        <authorList>
            <person name="Petersen C."/>
        </authorList>
    </citation>
    <scope>NUCLEOTIDE SEQUENCE</scope>
    <source>
        <strain evidence="1">IBT 35673</strain>
    </source>
</reference>
<evidence type="ECO:0000313" key="1">
    <source>
        <dbReference type="EMBL" id="KAJ5352115.1"/>
    </source>
</evidence>
<proteinExistence type="predicted"/>
<accession>A0A9W9R1X1</accession>
<protein>
    <submittedName>
        <fullName evidence="1">Uncharacterized protein</fullName>
    </submittedName>
</protein>
<evidence type="ECO:0000313" key="2">
    <source>
        <dbReference type="Proteomes" id="UP001147695"/>
    </source>
</evidence>